<evidence type="ECO:0000256" key="8">
    <source>
        <dbReference type="ARBA" id="ARBA00022679"/>
    </source>
</evidence>
<dbReference type="EC" id="2.7.11.1" evidence="4"/>
<keyword evidence="6" id="KW-0723">Serine/threonine-protein kinase</keyword>
<keyword evidence="13" id="KW-0067">ATP-binding</keyword>
<keyword evidence="14" id="KW-0460">Magnesium</keyword>
<dbReference type="SMART" id="SM00220">
    <property type="entry name" value="S_TKc"/>
    <property type="match status" value="1"/>
</dbReference>
<dbReference type="InterPro" id="IPR058923">
    <property type="entry name" value="RCC1-like_dom"/>
</dbReference>
<dbReference type="Proteomes" id="UP001217089">
    <property type="component" value="Unassembled WGS sequence"/>
</dbReference>
<reference evidence="17 18" key="1">
    <citation type="submission" date="2022-12" db="EMBL/GenBank/DDBJ databases">
        <title>Chromosome-level genome of Tegillarca granosa.</title>
        <authorList>
            <person name="Kim J."/>
        </authorList>
    </citation>
    <scope>NUCLEOTIDE SEQUENCE [LARGE SCALE GENOMIC DNA]</scope>
    <source>
        <strain evidence="17">Teg-2019</strain>
        <tissue evidence="17">Adductor muscle</tissue>
    </source>
</reference>
<dbReference type="Pfam" id="PF25390">
    <property type="entry name" value="WD40_RLD"/>
    <property type="match status" value="1"/>
</dbReference>
<keyword evidence="7" id="KW-0597">Phosphoprotein</keyword>
<evidence type="ECO:0000256" key="11">
    <source>
        <dbReference type="ARBA" id="ARBA00022741"/>
    </source>
</evidence>
<dbReference type="PROSITE" id="PS50012">
    <property type="entry name" value="RCC1_3"/>
    <property type="match status" value="4"/>
</dbReference>
<evidence type="ECO:0000256" key="5">
    <source>
        <dbReference type="ARBA" id="ARBA00022490"/>
    </source>
</evidence>
<dbReference type="InterPro" id="IPR000719">
    <property type="entry name" value="Prot_kinase_dom"/>
</dbReference>
<dbReference type="PROSITE" id="PS00108">
    <property type="entry name" value="PROTEIN_KINASE_ST"/>
    <property type="match status" value="1"/>
</dbReference>
<evidence type="ECO:0000256" key="13">
    <source>
        <dbReference type="ARBA" id="ARBA00022840"/>
    </source>
</evidence>
<dbReference type="SUPFAM" id="SSF56300">
    <property type="entry name" value="Metallo-dependent phosphatases"/>
    <property type="match status" value="1"/>
</dbReference>
<dbReference type="InterPro" id="IPR051997">
    <property type="entry name" value="STK_NEK"/>
</dbReference>
<keyword evidence="5" id="KW-0963">Cytoplasm</keyword>
<evidence type="ECO:0000256" key="2">
    <source>
        <dbReference type="ARBA" id="ARBA00004496"/>
    </source>
</evidence>
<evidence type="ECO:0000256" key="14">
    <source>
        <dbReference type="ARBA" id="ARBA00022842"/>
    </source>
</evidence>
<evidence type="ECO:0000259" key="16">
    <source>
        <dbReference type="PROSITE" id="PS50011"/>
    </source>
</evidence>
<evidence type="ECO:0000313" key="18">
    <source>
        <dbReference type="Proteomes" id="UP001217089"/>
    </source>
</evidence>
<feature type="repeat" description="RCC1" evidence="15">
    <location>
        <begin position="635"/>
        <end position="687"/>
    </location>
</feature>
<evidence type="ECO:0000256" key="10">
    <source>
        <dbReference type="ARBA" id="ARBA00022737"/>
    </source>
</evidence>
<dbReference type="InterPro" id="IPR009091">
    <property type="entry name" value="RCC1/BLIP-II"/>
</dbReference>
<evidence type="ECO:0000256" key="12">
    <source>
        <dbReference type="ARBA" id="ARBA00022777"/>
    </source>
</evidence>
<dbReference type="InterPro" id="IPR029052">
    <property type="entry name" value="Metallo-depent_PP-like"/>
</dbReference>
<dbReference type="Pfam" id="PF00069">
    <property type="entry name" value="Pkinase"/>
    <property type="match status" value="1"/>
</dbReference>
<feature type="domain" description="Protein kinase" evidence="16">
    <location>
        <begin position="74"/>
        <end position="337"/>
    </location>
</feature>
<dbReference type="SUPFAM" id="SSF50985">
    <property type="entry name" value="RCC1/BLIP-II"/>
    <property type="match status" value="1"/>
</dbReference>
<comment type="caution">
    <text evidence="17">The sequence shown here is derived from an EMBL/GenBank/DDBJ whole genome shotgun (WGS) entry which is preliminary data.</text>
</comment>
<dbReference type="InterPro" id="IPR008271">
    <property type="entry name" value="Ser/Thr_kinase_AS"/>
</dbReference>
<dbReference type="Gene3D" id="1.10.510.10">
    <property type="entry name" value="Transferase(Phosphotransferase) domain 1"/>
    <property type="match status" value="2"/>
</dbReference>
<dbReference type="SUPFAM" id="SSF56112">
    <property type="entry name" value="Protein kinase-like (PK-like)"/>
    <property type="match status" value="1"/>
</dbReference>
<feature type="repeat" description="RCC1" evidence="15">
    <location>
        <begin position="584"/>
        <end position="634"/>
    </location>
</feature>
<dbReference type="PROSITE" id="PS50011">
    <property type="entry name" value="PROTEIN_KINASE_DOM"/>
    <property type="match status" value="1"/>
</dbReference>
<keyword evidence="8" id="KW-0808">Transferase</keyword>
<evidence type="ECO:0000256" key="7">
    <source>
        <dbReference type="ARBA" id="ARBA00022553"/>
    </source>
</evidence>
<evidence type="ECO:0000256" key="3">
    <source>
        <dbReference type="ARBA" id="ARBA00010886"/>
    </source>
</evidence>
<sequence length="696" mass="77502">MVPLAQPHLFMQNKLVIHSGYYNATTKTNLVILGLNTNIYYSMDKATAHKQDPAGQFDWLQKQLMQARLRNQKVFIVSHVPPGEFELVRDIMWFYSDYNNKYLEIMRTHKDEISSQIYGHEHTDSFRILRDHKDKKQVIIKQIPVEQMTKEERQAALNEVKVLSMLSHPNIIQYYENFLEDKALMIFLAQMLLSIQHVHSKQILHRDLKTQNILLDRKREVVKIGDFGISKVLSSKSKAYTVVGTPCYISPELCEGKPYNQKSDIWALGCVLYELASLKRAFEAANLPALILKIMRGTFAPISEIYSEDLRTLILSMLHLDPNRRPHINQIMAQPIVINALMNLHTDMGKLPYPLSSKPPALSSVFSWGSGSASPIKLQLPTSDTQVTQVSTGRTQKAAVTKNGRLFVWETSAMGTDTLIPGATDGHTHSLVPRYLEGQSAVNIQHAKIVEALLGYGVIQVSCGASHVLAVTNEHEVFAWGRGDNGRLGLGSQESYSSPQLVPIPESLRPSSVHCGVDCSAVLTLDNKLLCCGRLDMFNPDGTCSKSIEEVHCFCQSLCHPVENLLIKAVAMGTSHTVAVTVEGHCYAFGSNQFGQLGNQSINTRQPQQVKSLDANKITMVACGDTFTVAVTEYGDVYSWGNSSRGRLGRSDEETCIPQKVTFTGEEQFSVVSISCSHGNTLLATRPMHRTDSPID</sequence>
<dbReference type="EMBL" id="JARBDR010000813">
    <property type="protein sequence ID" value="KAJ8306380.1"/>
    <property type="molecule type" value="Genomic_DNA"/>
</dbReference>
<comment type="subcellular location">
    <subcellularLocation>
        <location evidence="2">Cytoplasm</location>
    </subcellularLocation>
</comment>
<evidence type="ECO:0000256" key="1">
    <source>
        <dbReference type="ARBA" id="ARBA00001946"/>
    </source>
</evidence>
<evidence type="ECO:0000256" key="4">
    <source>
        <dbReference type="ARBA" id="ARBA00012513"/>
    </source>
</evidence>
<accession>A0ABQ9EMI1</accession>
<comment type="similarity">
    <text evidence="3">Belongs to the protein kinase superfamily. NEK Ser/Thr protein kinase family. NIMA subfamily.</text>
</comment>
<dbReference type="Gene3D" id="2.130.10.30">
    <property type="entry name" value="Regulator of chromosome condensation 1/beta-lactamase-inhibitor protein II"/>
    <property type="match status" value="2"/>
</dbReference>
<keyword evidence="9" id="KW-0479">Metal-binding</keyword>
<feature type="repeat" description="RCC1" evidence="15">
    <location>
        <begin position="404"/>
        <end position="474"/>
    </location>
</feature>
<dbReference type="PANTHER" id="PTHR44535:SF4">
    <property type="entry name" value="SERINE_THREONINE-PROTEIN KINASE NEK8"/>
    <property type="match status" value="1"/>
</dbReference>
<evidence type="ECO:0000256" key="15">
    <source>
        <dbReference type="PROSITE-ProRule" id="PRU00235"/>
    </source>
</evidence>
<dbReference type="InterPro" id="IPR011009">
    <property type="entry name" value="Kinase-like_dom_sf"/>
</dbReference>
<comment type="cofactor">
    <cofactor evidence="1">
        <name>Mg(2+)</name>
        <dbReference type="ChEBI" id="CHEBI:18420"/>
    </cofactor>
</comment>
<dbReference type="PANTHER" id="PTHR44535">
    <property type="entry name" value="PROTEIN CBG16200"/>
    <property type="match status" value="1"/>
</dbReference>
<name>A0ABQ9EMI1_TEGGR</name>
<feature type="repeat" description="RCC1" evidence="15">
    <location>
        <begin position="475"/>
        <end position="526"/>
    </location>
</feature>
<evidence type="ECO:0000313" key="17">
    <source>
        <dbReference type="EMBL" id="KAJ8306380.1"/>
    </source>
</evidence>
<keyword evidence="18" id="KW-1185">Reference proteome</keyword>
<dbReference type="PRINTS" id="PR00633">
    <property type="entry name" value="RCCNDNSATION"/>
</dbReference>
<organism evidence="17 18">
    <name type="scientific">Tegillarca granosa</name>
    <name type="common">Malaysian cockle</name>
    <name type="synonym">Anadara granosa</name>
    <dbReference type="NCBI Taxonomy" id="220873"/>
    <lineage>
        <taxon>Eukaryota</taxon>
        <taxon>Metazoa</taxon>
        <taxon>Spiralia</taxon>
        <taxon>Lophotrochozoa</taxon>
        <taxon>Mollusca</taxon>
        <taxon>Bivalvia</taxon>
        <taxon>Autobranchia</taxon>
        <taxon>Pteriomorphia</taxon>
        <taxon>Arcoida</taxon>
        <taxon>Arcoidea</taxon>
        <taxon>Arcidae</taxon>
        <taxon>Tegillarca</taxon>
    </lineage>
</organism>
<keyword evidence="12" id="KW-0418">Kinase</keyword>
<keyword evidence="11" id="KW-0547">Nucleotide-binding</keyword>
<gene>
    <name evidence="17" type="ORF">KUTeg_016925</name>
</gene>
<dbReference type="InterPro" id="IPR000408">
    <property type="entry name" value="Reg_chr_condens"/>
</dbReference>
<keyword evidence="10" id="KW-0677">Repeat</keyword>
<evidence type="ECO:0000256" key="9">
    <source>
        <dbReference type="ARBA" id="ARBA00022723"/>
    </source>
</evidence>
<protein>
    <recommendedName>
        <fullName evidence="4">non-specific serine/threonine protein kinase</fullName>
        <ecNumber evidence="4">2.7.11.1</ecNumber>
    </recommendedName>
</protein>
<proteinExistence type="inferred from homology"/>
<evidence type="ECO:0000256" key="6">
    <source>
        <dbReference type="ARBA" id="ARBA00022527"/>
    </source>
</evidence>